<keyword evidence="8 13" id="KW-0460">Magnesium</keyword>
<keyword evidence="7 13" id="KW-0378">Hydrolase</keyword>
<feature type="active site" evidence="13">
    <location>
        <position position="7"/>
    </location>
</feature>
<dbReference type="GO" id="GO:0048476">
    <property type="term" value="C:Holliday junction resolvase complex"/>
    <property type="evidence" value="ECO:0007669"/>
    <property type="project" value="UniProtKB-UniRule"/>
</dbReference>
<comment type="cofactor">
    <cofactor evidence="13">
        <name>Mg(2+)</name>
        <dbReference type="ChEBI" id="CHEBI:18420"/>
    </cofactor>
    <text evidence="13">Binds 2 Mg(2+) ion per subunit.</text>
</comment>
<dbReference type="FunFam" id="3.30.420.10:FF:000002">
    <property type="entry name" value="Crossover junction endodeoxyribonuclease RuvC"/>
    <property type="match status" value="1"/>
</dbReference>
<comment type="function">
    <text evidence="13">The RuvA-RuvB-RuvC complex processes Holliday junction (HJ) DNA during genetic recombination and DNA repair. Endonuclease that resolves HJ intermediates. Cleaves cruciform DNA by making single-stranded nicks across the HJ at symmetrical positions within the homologous arms, yielding a 5'-phosphate and a 3'-hydroxyl group; requires a central core of homology in the junction. The consensus cleavage sequence is 5'-(A/T)TT(C/G)-3'. Cleavage occurs on the 3'-side of the TT dinucleotide at the point of strand exchange. HJ branch migration catalyzed by RuvA-RuvB allows RuvC to scan DNA until it finds its consensus sequence, where it cleaves and resolves the cruciform DNA.</text>
</comment>
<dbReference type="RefSeq" id="WP_019214757.1">
    <property type="nucleotide sequence ID" value="NZ_CP096649.1"/>
</dbReference>
<dbReference type="Proteomes" id="UP000831151">
    <property type="component" value="Chromosome"/>
</dbReference>
<dbReference type="EMBL" id="CP096649">
    <property type="protein sequence ID" value="UQK59731.1"/>
    <property type="molecule type" value="Genomic_DNA"/>
</dbReference>
<dbReference type="InterPro" id="IPR002176">
    <property type="entry name" value="X-over_junc_endoDNase_RuvC"/>
</dbReference>
<evidence type="ECO:0000256" key="5">
    <source>
        <dbReference type="ARBA" id="ARBA00022759"/>
    </source>
</evidence>
<evidence type="ECO:0000256" key="13">
    <source>
        <dbReference type="HAMAP-Rule" id="MF_00034"/>
    </source>
</evidence>
<feature type="active site" evidence="13">
    <location>
        <position position="67"/>
    </location>
</feature>
<evidence type="ECO:0000256" key="2">
    <source>
        <dbReference type="ARBA" id="ARBA00022490"/>
    </source>
</evidence>
<dbReference type="EC" id="3.1.21.10" evidence="13 14"/>
<keyword evidence="16" id="KW-1185">Reference proteome</keyword>
<evidence type="ECO:0000256" key="3">
    <source>
        <dbReference type="ARBA" id="ARBA00022722"/>
    </source>
</evidence>
<evidence type="ECO:0000256" key="7">
    <source>
        <dbReference type="ARBA" id="ARBA00022801"/>
    </source>
</evidence>
<evidence type="ECO:0000256" key="1">
    <source>
        <dbReference type="ARBA" id="ARBA00009518"/>
    </source>
</evidence>
<keyword evidence="11 13" id="KW-0234">DNA repair</keyword>
<organism evidence="15 16">
    <name type="scientific">Fenollaria massiliensis</name>
    <dbReference type="NCBI Taxonomy" id="938288"/>
    <lineage>
        <taxon>Bacteria</taxon>
        <taxon>Bacillati</taxon>
        <taxon>Bacillota</taxon>
        <taxon>Clostridia</taxon>
        <taxon>Eubacteriales</taxon>
        <taxon>Fenollaria</taxon>
    </lineage>
</organism>
<dbReference type="HAMAP" id="MF_00034">
    <property type="entry name" value="RuvC"/>
    <property type="match status" value="1"/>
</dbReference>
<dbReference type="CDD" id="cd16962">
    <property type="entry name" value="RuvC"/>
    <property type="match status" value="1"/>
</dbReference>
<dbReference type="PANTHER" id="PTHR30194:SF3">
    <property type="entry name" value="CROSSOVER JUNCTION ENDODEOXYRIBONUCLEASE RUVC"/>
    <property type="match status" value="1"/>
</dbReference>
<dbReference type="GO" id="GO:0005737">
    <property type="term" value="C:cytoplasm"/>
    <property type="evidence" value="ECO:0007669"/>
    <property type="project" value="UniProtKB-SubCell"/>
</dbReference>
<dbReference type="PRINTS" id="PR00696">
    <property type="entry name" value="RSOLVASERUVC"/>
</dbReference>
<feature type="binding site" evidence="13">
    <location>
        <position position="7"/>
    </location>
    <ligand>
        <name>Mg(2+)</name>
        <dbReference type="ChEBI" id="CHEBI:18420"/>
        <label>1</label>
    </ligand>
</feature>
<keyword evidence="6 13" id="KW-0227">DNA damage</keyword>
<dbReference type="Gene3D" id="3.30.420.10">
    <property type="entry name" value="Ribonuclease H-like superfamily/Ribonuclease H"/>
    <property type="match status" value="1"/>
</dbReference>
<reference evidence="15" key="1">
    <citation type="submission" date="2022-04" db="EMBL/GenBank/DDBJ databases">
        <title>Complete genome sequences of Ezakiella coagulans and Fenollaria massiliensis.</title>
        <authorList>
            <person name="France M.T."/>
            <person name="Clifford J."/>
            <person name="Narina S."/>
            <person name="Rutt L."/>
            <person name="Ravel J."/>
        </authorList>
    </citation>
    <scope>NUCLEOTIDE SEQUENCE</scope>
    <source>
        <strain evidence="15">C0061C2</strain>
    </source>
</reference>
<keyword evidence="5 13" id="KW-0255">Endonuclease</keyword>
<proteinExistence type="inferred from homology"/>
<keyword evidence="10 13" id="KW-0233">DNA recombination</keyword>
<evidence type="ECO:0000256" key="8">
    <source>
        <dbReference type="ARBA" id="ARBA00022842"/>
    </source>
</evidence>
<evidence type="ECO:0000256" key="10">
    <source>
        <dbReference type="ARBA" id="ARBA00023172"/>
    </source>
</evidence>
<dbReference type="KEGG" id="fms:M1R53_03555"/>
<comment type="subunit">
    <text evidence="13">Homodimer which binds Holliday junction (HJ) DNA. The HJ becomes 2-fold symmetrical on binding to RuvC with unstacked arms; it has a different conformation from HJ DNA in complex with RuvA. In the full resolvosome a probable DNA-RuvA(4)-RuvB(12)-RuvC(2) complex forms which resolves the HJ.</text>
</comment>
<evidence type="ECO:0000313" key="16">
    <source>
        <dbReference type="Proteomes" id="UP000831151"/>
    </source>
</evidence>
<dbReference type="InterPro" id="IPR020563">
    <property type="entry name" value="X-over_junc_endoDNase_Mg_BS"/>
</dbReference>
<dbReference type="GO" id="GO:0000287">
    <property type="term" value="F:magnesium ion binding"/>
    <property type="evidence" value="ECO:0007669"/>
    <property type="project" value="UniProtKB-UniRule"/>
</dbReference>
<dbReference type="Pfam" id="PF02075">
    <property type="entry name" value="RuvC"/>
    <property type="match status" value="1"/>
</dbReference>
<dbReference type="GO" id="GO:0006310">
    <property type="term" value="P:DNA recombination"/>
    <property type="evidence" value="ECO:0007669"/>
    <property type="project" value="UniProtKB-UniRule"/>
</dbReference>
<comment type="similarity">
    <text evidence="1 13">Belongs to the RuvC family.</text>
</comment>
<evidence type="ECO:0000256" key="4">
    <source>
        <dbReference type="ARBA" id="ARBA00022723"/>
    </source>
</evidence>
<name>A0A9E7DKV2_9FIRM</name>
<evidence type="ECO:0000256" key="11">
    <source>
        <dbReference type="ARBA" id="ARBA00023204"/>
    </source>
</evidence>
<gene>
    <name evidence="13 15" type="primary">ruvC</name>
    <name evidence="15" type="ORF">M1R53_03555</name>
</gene>
<protein>
    <recommendedName>
        <fullName evidence="13 14">Crossover junction endodeoxyribonuclease RuvC</fullName>
        <ecNumber evidence="13 14">3.1.21.10</ecNumber>
    </recommendedName>
    <alternativeName>
        <fullName evidence="13">Holliday junction nuclease RuvC</fullName>
    </alternativeName>
    <alternativeName>
        <fullName evidence="13">Holliday junction resolvase RuvC</fullName>
    </alternativeName>
</protein>
<dbReference type="InterPro" id="IPR012337">
    <property type="entry name" value="RNaseH-like_sf"/>
</dbReference>
<feature type="active site" evidence="13">
    <location>
        <position position="140"/>
    </location>
</feature>
<dbReference type="GO" id="GO:0008821">
    <property type="term" value="F:crossover junction DNA endonuclease activity"/>
    <property type="evidence" value="ECO:0007669"/>
    <property type="project" value="UniProtKB-UniRule"/>
</dbReference>
<evidence type="ECO:0000256" key="9">
    <source>
        <dbReference type="ARBA" id="ARBA00023125"/>
    </source>
</evidence>
<evidence type="ECO:0000256" key="14">
    <source>
        <dbReference type="NCBIfam" id="TIGR00228"/>
    </source>
</evidence>
<dbReference type="SUPFAM" id="SSF53098">
    <property type="entry name" value="Ribonuclease H-like"/>
    <property type="match status" value="1"/>
</dbReference>
<dbReference type="AlphaFoldDB" id="A0A9E7DKV2"/>
<dbReference type="PROSITE" id="PS01321">
    <property type="entry name" value="RUVC"/>
    <property type="match status" value="1"/>
</dbReference>
<feature type="binding site" evidence="13">
    <location>
        <position position="67"/>
    </location>
    <ligand>
        <name>Mg(2+)</name>
        <dbReference type="ChEBI" id="CHEBI:18420"/>
        <label>2</label>
    </ligand>
</feature>
<dbReference type="GO" id="GO:0003677">
    <property type="term" value="F:DNA binding"/>
    <property type="evidence" value="ECO:0007669"/>
    <property type="project" value="UniProtKB-KW"/>
</dbReference>
<dbReference type="GO" id="GO:0006281">
    <property type="term" value="P:DNA repair"/>
    <property type="evidence" value="ECO:0007669"/>
    <property type="project" value="UniProtKB-UniRule"/>
</dbReference>
<dbReference type="PANTHER" id="PTHR30194">
    <property type="entry name" value="CROSSOVER JUNCTION ENDODEOXYRIBONUCLEASE RUVC"/>
    <property type="match status" value="1"/>
</dbReference>
<keyword evidence="3 13" id="KW-0540">Nuclease</keyword>
<sequence>MRILGIDPGIAIVGVGIIDYDGNKARDVFYDAITTHKDLSLDKRLEKIYFELGAIIDKYDPDEAAIEELFYFKNQKTVIQVAEARGVTLLCLKHKGLATYEYTPLQIKQAVTGYGRAEKKQMQEMVKTFLHLEKVPKPDDVADALAVALTHSASINFKDQFLLR</sequence>
<accession>A0A9E7DKV2</accession>
<keyword evidence="2 13" id="KW-0963">Cytoplasm</keyword>
<keyword evidence="4 13" id="KW-0479">Metal-binding</keyword>
<evidence type="ECO:0000256" key="12">
    <source>
        <dbReference type="ARBA" id="ARBA00029354"/>
    </source>
</evidence>
<dbReference type="NCBIfam" id="NF000711">
    <property type="entry name" value="PRK00039.2-1"/>
    <property type="match status" value="1"/>
</dbReference>
<keyword evidence="9 13" id="KW-0238">DNA-binding</keyword>
<evidence type="ECO:0000256" key="6">
    <source>
        <dbReference type="ARBA" id="ARBA00022763"/>
    </source>
</evidence>
<comment type="subcellular location">
    <subcellularLocation>
        <location evidence="13">Cytoplasm</location>
    </subcellularLocation>
</comment>
<evidence type="ECO:0000313" key="15">
    <source>
        <dbReference type="EMBL" id="UQK59731.1"/>
    </source>
</evidence>
<dbReference type="InterPro" id="IPR036397">
    <property type="entry name" value="RNaseH_sf"/>
</dbReference>
<feature type="binding site" evidence="13">
    <location>
        <position position="140"/>
    </location>
    <ligand>
        <name>Mg(2+)</name>
        <dbReference type="ChEBI" id="CHEBI:18420"/>
        <label>1</label>
    </ligand>
</feature>
<dbReference type="NCBIfam" id="TIGR00228">
    <property type="entry name" value="ruvC"/>
    <property type="match status" value="1"/>
</dbReference>
<comment type="catalytic activity">
    <reaction evidence="12 13">
        <text>Endonucleolytic cleavage at a junction such as a reciprocal single-stranded crossover between two homologous DNA duplexes (Holliday junction).</text>
        <dbReference type="EC" id="3.1.21.10"/>
    </reaction>
</comment>